<dbReference type="Gene3D" id="2.60.120.200">
    <property type="match status" value="1"/>
</dbReference>
<dbReference type="RefSeq" id="WP_281905505.1">
    <property type="nucleotide sequence ID" value="NZ_BSDI01000083.1"/>
</dbReference>
<keyword evidence="3" id="KW-1185">Reference proteome</keyword>
<dbReference type="InterPro" id="IPR013320">
    <property type="entry name" value="ConA-like_dom_sf"/>
</dbReference>
<comment type="caution">
    <text evidence="2">The sequence shown here is derived from an EMBL/GenBank/DDBJ whole genome shotgun (WGS) entry which is preliminary data.</text>
</comment>
<dbReference type="CDD" id="cd00413">
    <property type="entry name" value="Glyco_hydrolase_16"/>
    <property type="match status" value="1"/>
</dbReference>
<evidence type="ECO:0000259" key="1">
    <source>
        <dbReference type="PROSITE" id="PS51762"/>
    </source>
</evidence>
<protein>
    <recommendedName>
        <fullName evidence="1">GH16 domain-containing protein</fullName>
    </recommendedName>
</protein>
<dbReference type="PANTHER" id="PTHR10963:SF60">
    <property type="entry name" value="GRAM-NEGATIVE BACTERIA-BINDING PROTEIN 1-RELATED"/>
    <property type="match status" value="1"/>
</dbReference>
<dbReference type="Proteomes" id="UP001144280">
    <property type="component" value="Unassembled WGS sequence"/>
</dbReference>
<proteinExistence type="predicted"/>
<evidence type="ECO:0000313" key="3">
    <source>
        <dbReference type="Proteomes" id="UP001144280"/>
    </source>
</evidence>
<feature type="domain" description="GH16" evidence="1">
    <location>
        <begin position="1"/>
        <end position="200"/>
    </location>
</feature>
<reference evidence="2" key="1">
    <citation type="submission" date="2022-12" db="EMBL/GenBank/DDBJ databases">
        <title>New Phytohabitans aurantiacus sp. RD004123 nov., an actinomycete isolated from soil.</title>
        <authorList>
            <person name="Triningsih D.W."/>
            <person name="Harunari E."/>
            <person name="Igarashi Y."/>
        </authorList>
    </citation>
    <scope>NUCLEOTIDE SEQUENCE</scope>
    <source>
        <strain evidence="2">RD004123</strain>
    </source>
</reference>
<name>A0ABQ5RB29_9ACTN</name>
<dbReference type="InterPro" id="IPR000757">
    <property type="entry name" value="Beta-glucanase-like"/>
</dbReference>
<organism evidence="2 3">
    <name type="scientific">Phytohabitans aurantiacus</name>
    <dbReference type="NCBI Taxonomy" id="3016789"/>
    <lineage>
        <taxon>Bacteria</taxon>
        <taxon>Bacillati</taxon>
        <taxon>Actinomycetota</taxon>
        <taxon>Actinomycetes</taxon>
        <taxon>Micromonosporales</taxon>
        <taxon>Micromonosporaceae</taxon>
    </lineage>
</organism>
<evidence type="ECO:0000313" key="2">
    <source>
        <dbReference type="EMBL" id="GLI03367.1"/>
    </source>
</evidence>
<dbReference type="EMBL" id="BSDI01000083">
    <property type="protein sequence ID" value="GLI03367.1"/>
    <property type="molecule type" value="Genomic_DNA"/>
</dbReference>
<gene>
    <name evidence="2" type="ORF">Pa4123_86450</name>
</gene>
<sequence length="200" mass="22103">MYNSPTKKPPRSPAALSVGGNELRIRGGFDGDGKDMSGGLQSSWAQLYGRWEARFRVDLGAGYSAVVLLWPETDQWPTDGEINLAEANRGNRQTALNYLHNGPSDLKSGKTMHADFTKWHTVAVEWLPDRVTFFLDGVEQRTVKAVHTPGKQNPVPSTSRMNLALQLDVGCDGFIQCRDADTPASVVMHVDWVKIYRASS</sequence>
<dbReference type="InterPro" id="IPR050546">
    <property type="entry name" value="Glycosyl_Hydrlase_16"/>
</dbReference>
<accession>A0ABQ5RB29</accession>
<dbReference type="SUPFAM" id="SSF49899">
    <property type="entry name" value="Concanavalin A-like lectins/glucanases"/>
    <property type="match status" value="1"/>
</dbReference>
<dbReference type="PROSITE" id="PS51762">
    <property type="entry name" value="GH16_2"/>
    <property type="match status" value="1"/>
</dbReference>
<dbReference type="PANTHER" id="PTHR10963">
    <property type="entry name" value="GLYCOSYL HYDROLASE-RELATED"/>
    <property type="match status" value="1"/>
</dbReference>
<dbReference type="Pfam" id="PF00722">
    <property type="entry name" value="Glyco_hydro_16"/>
    <property type="match status" value="1"/>
</dbReference>